<evidence type="ECO:0000313" key="6">
    <source>
        <dbReference type="EMBL" id="CAF4419321.1"/>
    </source>
</evidence>
<dbReference type="Proteomes" id="UP000663868">
    <property type="component" value="Unassembled WGS sequence"/>
</dbReference>
<dbReference type="PANTHER" id="PTHR21625">
    <property type="entry name" value="NYD-SP28 PROTEIN"/>
    <property type="match status" value="1"/>
</dbReference>
<comment type="subcellular location">
    <subcellularLocation>
        <location evidence="1">Cytoplasm</location>
        <location evidence="1">Cytoskeleton</location>
        <location evidence="1">Flagellum axoneme</location>
    </subcellularLocation>
</comment>
<comment type="caution">
    <text evidence="6">The sequence shown here is derived from an EMBL/GenBank/DDBJ whole genome shotgun (WGS) entry which is preliminary data.</text>
</comment>
<keyword evidence="5" id="KW-0175">Coiled coil</keyword>
<organism evidence="6 7">
    <name type="scientific">Adineta steineri</name>
    <dbReference type="NCBI Taxonomy" id="433720"/>
    <lineage>
        <taxon>Eukaryota</taxon>
        <taxon>Metazoa</taxon>
        <taxon>Spiralia</taxon>
        <taxon>Gnathifera</taxon>
        <taxon>Rotifera</taxon>
        <taxon>Eurotatoria</taxon>
        <taxon>Bdelloidea</taxon>
        <taxon>Adinetida</taxon>
        <taxon>Adinetidae</taxon>
        <taxon>Adineta</taxon>
    </lineage>
</organism>
<protein>
    <submittedName>
        <fullName evidence="6">Uncharacterized protein</fullName>
    </submittedName>
</protein>
<feature type="non-terminal residue" evidence="6">
    <location>
        <position position="129"/>
    </location>
</feature>
<proteinExistence type="predicted"/>
<keyword evidence="3" id="KW-0969">Cilium</keyword>
<evidence type="ECO:0000256" key="1">
    <source>
        <dbReference type="ARBA" id="ARBA00004611"/>
    </source>
</evidence>
<dbReference type="InterPro" id="IPR039750">
    <property type="entry name" value="DRC1/DRC2"/>
</dbReference>
<dbReference type="GO" id="GO:0070286">
    <property type="term" value="P:axonemal dynein complex assembly"/>
    <property type="evidence" value="ECO:0007669"/>
    <property type="project" value="InterPro"/>
</dbReference>
<dbReference type="AlphaFoldDB" id="A0A820QI28"/>
<evidence type="ECO:0000313" key="7">
    <source>
        <dbReference type="Proteomes" id="UP000663868"/>
    </source>
</evidence>
<dbReference type="EMBL" id="CAJOBB010026917">
    <property type="protein sequence ID" value="CAF4419321.1"/>
    <property type="molecule type" value="Genomic_DNA"/>
</dbReference>
<dbReference type="GO" id="GO:0005858">
    <property type="term" value="C:axonemal dynein complex"/>
    <property type="evidence" value="ECO:0007669"/>
    <property type="project" value="InterPro"/>
</dbReference>
<dbReference type="GO" id="GO:0060285">
    <property type="term" value="P:cilium-dependent cell motility"/>
    <property type="evidence" value="ECO:0007669"/>
    <property type="project" value="TreeGrafter"/>
</dbReference>
<keyword evidence="2" id="KW-0282">Flagellum</keyword>
<feature type="non-terminal residue" evidence="6">
    <location>
        <position position="1"/>
    </location>
</feature>
<reference evidence="6" key="1">
    <citation type="submission" date="2021-02" db="EMBL/GenBank/DDBJ databases">
        <authorList>
            <person name="Nowell W R."/>
        </authorList>
    </citation>
    <scope>NUCLEOTIDE SEQUENCE</scope>
</reference>
<dbReference type="GO" id="GO:0003352">
    <property type="term" value="P:regulation of cilium movement"/>
    <property type="evidence" value="ECO:0007669"/>
    <property type="project" value="TreeGrafter"/>
</dbReference>
<evidence type="ECO:0000256" key="3">
    <source>
        <dbReference type="ARBA" id="ARBA00023069"/>
    </source>
</evidence>
<sequence length="129" mass="15391">SSLADIDEAEEQYSMALRKLITQELYLGMHTLTIDKLLDQYEKDVEQVKFEFVDERKKIIQDQDTSVTELQNIIYNMEKTFLDTETTAEQNFQANMEELRDRYREDIQQYQLDVENRLTALQNETRSIP</sequence>
<keyword evidence="4" id="KW-0966">Cell projection</keyword>
<evidence type="ECO:0000256" key="4">
    <source>
        <dbReference type="ARBA" id="ARBA00023273"/>
    </source>
</evidence>
<gene>
    <name evidence="6" type="ORF">KXQ929_LOCUS52085</name>
</gene>
<accession>A0A820QI28</accession>
<evidence type="ECO:0000256" key="5">
    <source>
        <dbReference type="SAM" id="Coils"/>
    </source>
</evidence>
<evidence type="ECO:0000256" key="2">
    <source>
        <dbReference type="ARBA" id="ARBA00022846"/>
    </source>
</evidence>
<feature type="coiled-coil region" evidence="5">
    <location>
        <begin position="82"/>
        <end position="113"/>
    </location>
</feature>
<name>A0A820QI28_9BILA</name>
<dbReference type="PANTHER" id="PTHR21625:SF0">
    <property type="entry name" value="DYNEIN REGULATORY COMPLEX SUBUNIT 2"/>
    <property type="match status" value="1"/>
</dbReference>